<dbReference type="Gene3D" id="2.40.50.100">
    <property type="match status" value="1"/>
</dbReference>
<accession>A0A7W3NF50</accession>
<reference evidence="1" key="1">
    <citation type="submission" date="2020-08" db="EMBL/GenBank/DDBJ databases">
        <title>Functional genomics of gut bacteria from endangered species of beetles.</title>
        <authorList>
            <person name="Carlos-Shanley C."/>
        </authorList>
    </citation>
    <scope>NUCLEOTIDE SEQUENCE [LARGE SCALE GENOMIC DNA]</scope>
    <source>
        <strain evidence="1">S00060</strain>
    </source>
</reference>
<name>A0A7W3NF50_PRIAR</name>
<dbReference type="RefSeq" id="WP_220495993.1">
    <property type="nucleotide sequence ID" value="NZ_JACJHT010000006.1"/>
</dbReference>
<evidence type="ECO:0000313" key="2">
    <source>
        <dbReference type="Proteomes" id="UP000543174"/>
    </source>
</evidence>
<proteinExistence type="predicted"/>
<keyword evidence="2" id="KW-1185">Reference proteome</keyword>
<dbReference type="Proteomes" id="UP000543174">
    <property type="component" value="Unassembled WGS sequence"/>
</dbReference>
<protein>
    <submittedName>
        <fullName evidence="1">Biotin carboxyl carrier protein</fullName>
    </submittedName>
</protein>
<dbReference type="EMBL" id="JACJHT010000006">
    <property type="protein sequence ID" value="MBA9041835.1"/>
    <property type="molecule type" value="Genomic_DNA"/>
</dbReference>
<dbReference type="AlphaFoldDB" id="A0A7W3NF50"/>
<gene>
    <name evidence="1" type="ORF">HNP21_004965</name>
</gene>
<sequence>MISHEFIMSPCYGIIEDILIQIHSQIYEGEPLFKIRNREGNIETVRVELSGKIHSLEVQKGDRVIPGVVLAFVKEDSFLIENQ</sequence>
<organism evidence="1 2">
    <name type="scientific">Priestia aryabhattai</name>
    <name type="common">Bacillus aryabhattai</name>
    <dbReference type="NCBI Taxonomy" id="412384"/>
    <lineage>
        <taxon>Bacteria</taxon>
        <taxon>Bacillati</taxon>
        <taxon>Bacillota</taxon>
        <taxon>Bacilli</taxon>
        <taxon>Bacillales</taxon>
        <taxon>Bacillaceae</taxon>
        <taxon>Priestia</taxon>
    </lineage>
</organism>
<evidence type="ECO:0000313" key="1">
    <source>
        <dbReference type="EMBL" id="MBA9041835.1"/>
    </source>
</evidence>
<comment type="caution">
    <text evidence="1">The sequence shown here is derived from an EMBL/GenBank/DDBJ whole genome shotgun (WGS) entry which is preliminary data.</text>
</comment>